<keyword evidence="10" id="KW-1185">Reference proteome</keyword>
<evidence type="ECO:0000256" key="1">
    <source>
        <dbReference type="ARBA" id="ARBA00001966"/>
    </source>
</evidence>
<accession>A0A848IUH7</accession>
<comment type="caution">
    <text evidence="9">The sequence shown here is derived from an EMBL/GenBank/DDBJ whole genome shotgun (WGS) entry which is preliminary data.</text>
</comment>
<dbReference type="InterPro" id="IPR058240">
    <property type="entry name" value="rSAM_sf"/>
</dbReference>
<keyword evidence="3" id="KW-0479">Metal-binding</keyword>
<dbReference type="Proteomes" id="UP000559010">
    <property type="component" value="Unassembled WGS sequence"/>
</dbReference>
<dbReference type="PANTHER" id="PTHR43273">
    <property type="entry name" value="ANAEROBIC SULFATASE-MATURATING ENZYME HOMOLOG ASLB-RELATED"/>
    <property type="match status" value="1"/>
</dbReference>
<dbReference type="AlphaFoldDB" id="A0A848IUH7"/>
<name>A0A848IUH7_9BACT</name>
<sequence>MNEPELNKAFCILPWIHFHVGLHGRVQPCCIASKPLGNINKNSLDEIWNGDKFKELRSKMLSGKKVKACSGCYKLEEGGAESLRIENNRKFNRYLDRTLDTSEGFLKQKPVYWDLRFSNVCNFKCRTCWHGASSKWFEEAKERGNTAADQAIIKNIENVDKFFEQNKTILAQADEFYFAGGEPLLMEEHYQLLDMLIEGGAQPKLRYNTNLSTLKFKQRDILEIWKNFKDVEVMVSVDGIGKHGEEIRTGQVFRVLERNIKRLIDEPNIEVKLTPTISTLNVDHIPEIYNWWIDIGGKDVGWYINILQRPFEYNIQNMKQAEKQTCKELLIRYADIKSNLIFSESVLSVISYMNK</sequence>
<dbReference type="PANTHER" id="PTHR43273:SF3">
    <property type="entry name" value="ANAEROBIC SULFATASE-MATURATING ENZYME HOMOLOG ASLB-RELATED"/>
    <property type="match status" value="1"/>
</dbReference>
<dbReference type="RefSeq" id="WP_169677476.1">
    <property type="nucleotide sequence ID" value="NZ_JABBNU010000001.1"/>
</dbReference>
<comment type="similarity">
    <text evidence="6">Belongs to the radical SAM superfamily. Anaerobic sulfatase-maturating enzyme family.</text>
</comment>
<evidence type="ECO:0000256" key="3">
    <source>
        <dbReference type="ARBA" id="ARBA00022723"/>
    </source>
</evidence>
<evidence type="ECO:0000256" key="5">
    <source>
        <dbReference type="ARBA" id="ARBA00023014"/>
    </source>
</evidence>
<keyword evidence="4" id="KW-0408">Iron</keyword>
<dbReference type="EMBL" id="JABBNU010000001">
    <property type="protein sequence ID" value="NMM46848.1"/>
    <property type="molecule type" value="Genomic_DNA"/>
</dbReference>
<dbReference type="SUPFAM" id="SSF102114">
    <property type="entry name" value="Radical SAM enzymes"/>
    <property type="match status" value="2"/>
</dbReference>
<dbReference type="NCBIfam" id="NF033640">
    <property type="entry name" value="N_Twi_rSAM"/>
    <property type="match status" value="1"/>
</dbReference>
<dbReference type="SFLD" id="SFLDS00029">
    <property type="entry name" value="Radical_SAM"/>
    <property type="match status" value="1"/>
</dbReference>
<dbReference type="GO" id="GO:0016491">
    <property type="term" value="F:oxidoreductase activity"/>
    <property type="evidence" value="ECO:0007669"/>
    <property type="project" value="InterPro"/>
</dbReference>
<gene>
    <name evidence="9" type="ORF">HH304_00445</name>
</gene>
<keyword evidence="2" id="KW-0949">S-adenosyl-L-methionine</keyword>
<feature type="domain" description="Radical SAM core" evidence="7">
    <location>
        <begin position="117"/>
        <end position="290"/>
    </location>
</feature>
<dbReference type="InterPro" id="IPR023867">
    <property type="entry name" value="Sulphatase_maturase_rSAM"/>
</dbReference>
<comment type="cofactor">
    <cofactor evidence="1">
        <name>[4Fe-4S] cluster</name>
        <dbReference type="ChEBI" id="CHEBI:49883"/>
    </cofactor>
</comment>
<evidence type="ECO:0000259" key="7">
    <source>
        <dbReference type="Pfam" id="PF04055"/>
    </source>
</evidence>
<organism evidence="9 10">
    <name type="scientific">Marinigracilibium pacificum</name>
    <dbReference type="NCBI Taxonomy" id="2729599"/>
    <lineage>
        <taxon>Bacteria</taxon>
        <taxon>Pseudomonadati</taxon>
        <taxon>Bacteroidota</taxon>
        <taxon>Cytophagia</taxon>
        <taxon>Cytophagales</taxon>
        <taxon>Flammeovirgaceae</taxon>
        <taxon>Marinigracilibium</taxon>
    </lineage>
</organism>
<proteinExistence type="inferred from homology"/>
<evidence type="ECO:0000313" key="9">
    <source>
        <dbReference type="EMBL" id="NMM46848.1"/>
    </source>
</evidence>
<protein>
    <submittedName>
        <fullName evidence="9">Twitch domain-containing radical SAM protein</fullName>
    </submittedName>
</protein>
<dbReference type="Pfam" id="PF13186">
    <property type="entry name" value="SPASM"/>
    <property type="match status" value="1"/>
</dbReference>
<keyword evidence="5" id="KW-0411">Iron-sulfur</keyword>
<evidence type="ECO:0000313" key="10">
    <source>
        <dbReference type="Proteomes" id="UP000559010"/>
    </source>
</evidence>
<dbReference type="InterPro" id="IPR023885">
    <property type="entry name" value="4Fe4S-binding_SPASM_dom"/>
</dbReference>
<evidence type="ECO:0000256" key="4">
    <source>
        <dbReference type="ARBA" id="ARBA00023004"/>
    </source>
</evidence>
<dbReference type="Pfam" id="PF04055">
    <property type="entry name" value="Radical_SAM"/>
    <property type="match status" value="1"/>
</dbReference>
<dbReference type="Gene3D" id="3.20.20.70">
    <property type="entry name" value="Aldolase class I"/>
    <property type="match status" value="2"/>
</dbReference>
<reference evidence="9 10" key="1">
    <citation type="submission" date="2020-04" db="EMBL/GenBank/DDBJ databases">
        <title>Flammeovirgaceae bacterium KN852 isolated from deep sea.</title>
        <authorList>
            <person name="Zhang D.-C."/>
        </authorList>
    </citation>
    <scope>NUCLEOTIDE SEQUENCE [LARGE SCALE GENOMIC DNA]</scope>
    <source>
        <strain evidence="9 10">KN852</strain>
    </source>
</reference>
<dbReference type="GO" id="GO:0046872">
    <property type="term" value="F:metal ion binding"/>
    <property type="evidence" value="ECO:0007669"/>
    <property type="project" value="UniProtKB-KW"/>
</dbReference>
<feature type="domain" description="4Fe4S-binding SPASM" evidence="8">
    <location>
        <begin position="11"/>
        <end position="73"/>
    </location>
</feature>
<evidence type="ECO:0000259" key="8">
    <source>
        <dbReference type="Pfam" id="PF13186"/>
    </source>
</evidence>
<dbReference type="InterPro" id="IPR007197">
    <property type="entry name" value="rSAM"/>
</dbReference>
<dbReference type="CDD" id="cd01335">
    <property type="entry name" value="Radical_SAM"/>
    <property type="match status" value="1"/>
</dbReference>
<dbReference type="GO" id="GO:0051536">
    <property type="term" value="F:iron-sulfur cluster binding"/>
    <property type="evidence" value="ECO:0007669"/>
    <property type="project" value="UniProtKB-KW"/>
</dbReference>
<evidence type="ECO:0000256" key="6">
    <source>
        <dbReference type="ARBA" id="ARBA00023601"/>
    </source>
</evidence>
<dbReference type="InterPro" id="IPR013785">
    <property type="entry name" value="Aldolase_TIM"/>
</dbReference>
<evidence type="ECO:0000256" key="2">
    <source>
        <dbReference type="ARBA" id="ARBA00022691"/>
    </source>
</evidence>
<dbReference type="CDD" id="cd21109">
    <property type="entry name" value="SPASM"/>
    <property type="match status" value="1"/>
</dbReference>